<dbReference type="PATRIC" id="fig|52133.19.peg.2406"/>
<dbReference type="PANTHER" id="PTHR46577">
    <property type="entry name" value="HTH-TYPE TRANSCRIPTIONAL REGULATORY PROTEIN GABR"/>
    <property type="match status" value="1"/>
</dbReference>
<evidence type="ECO:0000256" key="5">
    <source>
        <dbReference type="ARBA" id="ARBA00023163"/>
    </source>
</evidence>
<evidence type="ECO:0000313" key="7">
    <source>
        <dbReference type="EMBL" id="KXZ69535.1"/>
    </source>
</evidence>
<comment type="similarity">
    <text evidence="1">In the C-terminal section; belongs to the class-I pyridoxal-phosphate-dependent aminotransferase family.</text>
</comment>
<dbReference type="InterPro" id="IPR015421">
    <property type="entry name" value="PyrdxlP-dep_Trfase_major"/>
</dbReference>
<dbReference type="SUPFAM" id="SSF53383">
    <property type="entry name" value="PLP-dependent transferases"/>
    <property type="match status" value="1"/>
</dbReference>
<dbReference type="Pfam" id="PF00392">
    <property type="entry name" value="GntR"/>
    <property type="match status" value="1"/>
</dbReference>
<dbReference type="EMBL" id="JRHX01000073">
    <property type="protein sequence ID" value="KXZ69535.1"/>
    <property type="molecule type" value="Genomic_DNA"/>
</dbReference>
<keyword evidence="4" id="KW-0238">DNA-binding</keyword>
<dbReference type="RefSeq" id="WP_061525127.1">
    <property type="nucleotide sequence ID" value="NZ_JRHX01000073.1"/>
</dbReference>
<dbReference type="AlphaFoldDB" id="A0A150HS54"/>
<sequence length="466" mass="51959">MKNTKIDFVVSHINEQIKTRSLTTGSRLPSVRALAKTLNLSISTIVEAYERLAAKGLIESKTGSGFFVSAPLAPLSISEIHPKIIDRAIDPLWISRQSLEAQHNVLKPGCGWLPDDWMPHENIRKAIRTVSKTHANILTDYSTPLGLKSLRELISRRILNKGIEALPDQILLTDSGTQAIDLICRYFLKPNDVVLVDDPCYFNFHALLKVHQIQIIGIPYTTTGPDLDAFAEAIQTHNPRLYITNSGIHNPTGAVLTPTTAYQVLKLVENSNLIVIEDDIFADLELNPAPRLAALDGLSRVIQIGSFSKTLSGSVRTGYIASKSEWINDLTDIKIATSFGGNHLSAEILYIALTDGSYRKYLEELKIRLAKAMDFTIKNLEKLGIQPWLKPQAGIFLWCELDKHLDSSRIAQKCLEQGVILAPGNAFSQSQQYQNFIRFNVAQCQNSKVFEVLSHAIKHEIEQYPL</sequence>
<dbReference type="InterPro" id="IPR051446">
    <property type="entry name" value="HTH_trans_reg/aminotransferase"/>
</dbReference>
<dbReference type="Gene3D" id="3.40.640.10">
    <property type="entry name" value="Type I PLP-dependent aspartate aminotransferase-like (Major domain)"/>
    <property type="match status" value="1"/>
</dbReference>
<evidence type="ECO:0000313" key="8">
    <source>
        <dbReference type="Proteomes" id="UP000075544"/>
    </source>
</evidence>
<keyword evidence="3" id="KW-0805">Transcription regulation</keyword>
<dbReference type="InterPro" id="IPR015424">
    <property type="entry name" value="PyrdxlP-dep_Trfase"/>
</dbReference>
<dbReference type="InterPro" id="IPR036390">
    <property type="entry name" value="WH_DNA-bd_sf"/>
</dbReference>
<dbReference type="InterPro" id="IPR004839">
    <property type="entry name" value="Aminotransferase_I/II_large"/>
</dbReference>
<organism evidence="7 8">
    <name type="scientific">Acinetobacter venetianus</name>
    <dbReference type="NCBI Taxonomy" id="52133"/>
    <lineage>
        <taxon>Bacteria</taxon>
        <taxon>Pseudomonadati</taxon>
        <taxon>Pseudomonadota</taxon>
        <taxon>Gammaproteobacteria</taxon>
        <taxon>Moraxellales</taxon>
        <taxon>Moraxellaceae</taxon>
        <taxon>Acinetobacter</taxon>
    </lineage>
</organism>
<protein>
    <submittedName>
        <fullName evidence="7">HTH-type transcriptional regulator NorG</fullName>
    </submittedName>
</protein>
<dbReference type="CDD" id="cd07377">
    <property type="entry name" value="WHTH_GntR"/>
    <property type="match status" value="1"/>
</dbReference>
<reference evidence="7 8" key="1">
    <citation type="journal article" date="2016" name="Sci. Rep.">
        <title>Genomic and phenotypic characterization of the species Acinetobacter venetianus.</title>
        <authorList>
            <person name="Fondi M."/>
            <person name="Maida I."/>
            <person name="Perrin E."/>
            <person name="Orlandini V."/>
            <person name="La Torre L."/>
            <person name="Bosi E."/>
            <person name="Negroni A."/>
            <person name="Zanaroli G."/>
            <person name="Fava F."/>
            <person name="Decorosi F."/>
            <person name="Giovannetti L."/>
            <person name="Viti C."/>
            <person name="Vaneechoutte M."/>
            <person name="Dijkshoorn L."/>
            <person name="Fani R."/>
        </authorList>
    </citation>
    <scope>NUCLEOTIDE SEQUENCE [LARGE SCALE GENOMIC DNA]</scope>
    <source>
        <strain evidence="7 8">LUH13518</strain>
    </source>
</reference>
<evidence type="ECO:0000256" key="2">
    <source>
        <dbReference type="ARBA" id="ARBA00022898"/>
    </source>
</evidence>
<evidence type="ECO:0000256" key="3">
    <source>
        <dbReference type="ARBA" id="ARBA00023015"/>
    </source>
</evidence>
<dbReference type="Gene3D" id="3.90.1150.10">
    <property type="entry name" value="Aspartate Aminotransferase, domain 1"/>
    <property type="match status" value="1"/>
</dbReference>
<dbReference type="Proteomes" id="UP000075544">
    <property type="component" value="Unassembled WGS sequence"/>
</dbReference>
<dbReference type="InterPro" id="IPR000524">
    <property type="entry name" value="Tscrpt_reg_HTH_GntR"/>
</dbReference>
<comment type="caution">
    <text evidence="7">The sequence shown here is derived from an EMBL/GenBank/DDBJ whole genome shotgun (WGS) entry which is preliminary data.</text>
</comment>
<accession>A0A150HS54</accession>
<feature type="domain" description="HTH gntR-type" evidence="6">
    <location>
        <begin position="3"/>
        <end position="71"/>
    </location>
</feature>
<evidence type="ECO:0000256" key="1">
    <source>
        <dbReference type="ARBA" id="ARBA00005384"/>
    </source>
</evidence>
<keyword evidence="2" id="KW-0663">Pyridoxal phosphate</keyword>
<proteinExistence type="inferred from homology"/>
<evidence type="ECO:0000259" key="6">
    <source>
        <dbReference type="PROSITE" id="PS50949"/>
    </source>
</evidence>
<dbReference type="InterPro" id="IPR015422">
    <property type="entry name" value="PyrdxlP-dep_Trfase_small"/>
</dbReference>
<dbReference type="GO" id="GO:0003677">
    <property type="term" value="F:DNA binding"/>
    <property type="evidence" value="ECO:0007669"/>
    <property type="project" value="UniProtKB-KW"/>
</dbReference>
<gene>
    <name evidence="7" type="primary">norG</name>
    <name evidence="7" type="ORF">AVENLUH13518_02381</name>
</gene>
<name>A0A150HS54_9GAMM</name>
<dbReference type="PROSITE" id="PS50949">
    <property type="entry name" value="HTH_GNTR"/>
    <property type="match status" value="1"/>
</dbReference>
<keyword evidence="5" id="KW-0804">Transcription</keyword>
<dbReference type="Gene3D" id="1.10.10.10">
    <property type="entry name" value="Winged helix-like DNA-binding domain superfamily/Winged helix DNA-binding domain"/>
    <property type="match status" value="1"/>
</dbReference>
<dbReference type="SMART" id="SM00345">
    <property type="entry name" value="HTH_GNTR"/>
    <property type="match status" value="1"/>
</dbReference>
<dbReference type="GO" id="GO:0003700">
    <property type="term" value="F:DNA-binding transcription factor activity"/>
    <property type="evidence" value="ECO:0007669"/>
    <property type="project" value="InterPro"/>
</dbReference>
<dbReference type="CDD" id="cd00609">
    <property type="entry name" value="AAT_like"/>
    <property type="match status" value="1"/>
</dbReference>
<dbReference type="SUPFAM" id="SSF46785">
    <property type="entry name" value="Winged helix' DNA-binding domain"/>
    <property type="match status" value="1"/>
</dbReference>
<dbReference type="Pfam" id="PF00155">
    <property type="entry name" value="Aminotran_1_2"/>
    <property type="match status" value="1"/>
</dbReference>
<dbReference type="InterPro" id="IPR036388">
    <property type="entry name" value="WH-like_DNA-bd_sf"/>
</dbReference>
<dbReference type="PANTHER" id="PTHR46577:SF2">
    <property type="entry name" value="TRANSCRIPTIONAL REGULATORY PROTEIN"/>
    <property type="match status" value="1"/>
</dbReference>
<evidence type="ECO:0000256" key="4">
    <source>
        <dbReference type="ARBA" id="ARBA00023125"/>
    </source>
</evidence>
<dbReference type="GO" id="GO:0030170">
    <property type="term" value="F:pyridoxal phosphate binding"/>
    <property type="evidence" value="ECO:0007669"/>
    <property type="project" value="InterPro"/>
</dbReference>